<proteinExistence type="predicted"/>
<feature type="non-terminal residue" evidence="2">
    <location>
        <position position="1"/>
    </location>
</feature>
<dbReference type="AlphaFoldDB" id="A0A6A4KMS1"/>
<dbReference type="Gene3D" id="3.40.30.10">
    <property type="entry name" value="Glutaredoxin"/>
    <property type="match status" value="1"/>
</dbReference>
<dbReference type="PANTHER" id="PTHR45672">
    <property type="entry name" value="PROTEIN DISULFIDE-ISOMERASE C17H9.14C-RELATED"/>
    <property type="match status" value="1"/>
</dbReference>
<evidence type="ECO:0000259" key="1">
    <source>
        <dbReference type="PROSITE" id="PS51352"/>
    </source>
</evidence>
<dbReference type="EMBL" id="QEFC01003196">
    <property type="protein sequence ID" value="KAE9449036.1"/>
    <property type="molecule type" value="Genomic_DNA"/>
</dbReference>
<sequence>MEEPHQIIAYKSYIEMASIHQMGIYREHKDKLDEETASGHSILVFGYGEKAKMPIPMTNDEMAAIPSVVVLTPDNFDEHVLDETKEVLVEFYEPCIRSLILPLSAMQTYEEVASTFKLGGDMMVANLDAQQHKDLAKKYDVSAFPTLKFFPKGNKDYNGGRDLDDFVNFINEKCGTCRDTKGQLTDKVASIVEALEKLVKEFVTAGSDEKKFKTVYNQMKEEVEKLKGSASRL</sequence>
<dbReference type="Proteomes" id="UP000428333">
    <property type="component" value="Linkage Group LG11"/>
</dbReference>
<gene>
    <name evidence="2" type="ORF">C3L33_19064</name>
</gene>
<organism evidence="2 3">
    <name type="scientific">Rhododendron williamsianum</name>
    <dbReference type="NCBI Taxonomy" id="262921"/>
    <lineage>
        <taxon>Eukaryota</taxon>
        <taxon>Viridiplantae</taxon>
        <taxon>Streptophyta</taxon>
        <taxon>Embryophyta</taxon>
        <taxon>Tracheophyta</taxon>
        <taxon>Spermatophyta</taxon>
        <taxon>Magnoliopsida</taxon>
        <taxon>eudicotyledons</taxon>
        <taxon>Gunneridae</taxon>
        <taxon>Pentapetalae</taxon>
        <taxon>asterids</taxon>
        <taxon>Ericales</taxon>
        <taxon>Ericaceae</taxon>
        <taxon>Ericoideae</taxon>
        <taxon>Rhodoreae</taxon>
        <taxon>Rhododendron</taxon>
    </lineage>
</organism>
<keyword evidence="3" id="KW-1185">Reference proteome</keyword>
<evidence type="ECO:0000313" key="2">
    <source>
        <dbReference type="EMBL" id="KAE9449036.1"/>
    </source>
</evidence>
<dbReference type="SUPFAM" id="SSF52833">
    <property type="entry name" value="Thioredoxin-like"/>
    <property type="match status" value="1"/>
</dbReference>
<protein>
    <recommendedName>
        <fullName evidence="1">Thioredoxin domain-containing protein</fullName>
    </recommendedName>
</protein>
<dbReference type="PROSITE" id="PS51352">
    <property type="entry name" value="THIOREDOXIN_2"/>
    <property type="match status" value="1"/>
</dbReference>
<dbReference type="InterPro" id="IPR051063">
    <property type="entry name" value="PDI"/>
</dbReference>
<accession>A0A6A4KMS1</accession>
<feature type="domain" description="Thioredoxin" evidence="1">
    <location>
        <begin position="51"/>
        <end position="175"/>
    </location>
</feature>
<dbReference type="OrthoDB" id="10264505at2759"/>
<dbReference type="Pfam" id="PF00085">
    <property type="entry name" value="Thioredoxin"/>
    <property type="match status" value="1"/>
</dbReference>
<dbReference type="PANTHER" id="PTHR45672:SF17">
    <property type="entry name" value="PROTEIN DISULFIDE-ISOMERASE LIKE 2-1"/>
    <property type="match status" value="1"/>
</dbReference>
<reference evidence="2 3" key="1">
    <citation type="journal article" date="2019" name="Genome Biol. Evol.">
        <title>The Rhododendron genome and chromosomal organization provide insight into shared whole-genome duplications across the heath family (Ericaceae).</title>
        <authorList>
            <person name="Soza V.L."/>
            <person name="Lindsley D."/>
            <person name="Waalkes A."/>
            <person name="Ramage E."/>
            <person name="Patwardhan R.P."/>
            <person name="Burton J.N."/>
            <person name="Adey A."/>
            <person name="Kumar A."/>
            <person name="Qiu R."/>
            <person name="Shendure J."/>
            <person name="Hall B."/>
        </authorList>
    </citation>
    <scope>NUCLEOTIDE SEQUENCE [LARGE SCALE GENOMIC DNA]</scope>
    <source>
        <strain evidence="2">RSF 1966-606</strain>
    </source>
</reference>
<dbReference type="GO" id="GO:0006457">
    <property type="term" value="P:protein folding"/>
    <property type="evidence" value="ECO:0007669"/>
    <property type="project" value="TreeGrafter"/>
</dbReference>
<dbReference type="InterPro" id="IPR013766">
    <property type="entry name" value="Thioredoxin_domain"/>
</dbReference>
<dbReference type="GO" id="GO:0003756">
    <property type="term" value="F:protein disulfide isomerase activity"/>
    <property type="evidence" value="ECO:0007669"/>
    <property type="project" value="TreeGrafter"/>
</dbReference>
<name>A0A6A4KMS1_9ERIC</name>
<dbReference type="InterPro" id="IPR036249">
    <property type="entry name" value="Thioredoxin-like_sf"/>
</dbReference>
<evidence type="ECO:0000313" key="3">
    <source>
        <dbReference type="Proteomes" id="UP000428333"/>
    </source>
</evidence>
<comment type="caution">
    <text evidence="2">The sequence shown here is derived from an EMBL/GenBank/DDBJ whole genome shotgun (WGS) entry which is preliminary data.</text>
</comment>
<dbReference type="GO" id="GO:0005783">
    <property type="term" value="C:endoplasmic reticulum"/>
    <property type="evidence" value="ECO:0007669"/>
    <property type="project" value="TreeGrafter"/>
</dbReference>